<reference evidence="1 2" key="1">
    <citation type="submission" date="2015-02" db="EMBL/GenBank/DDBJ databases">
        <title>Single-cell genomics of uncultivated deep-branching MTB reveals a conserved set of magnetosome genes.</title>
        <authorList>
            <person name="Kolinko S."/>
            <person name="Richter M."/>
            <person name="Glockner F.O."/>
            <person name="Brachmann A."/>
            <person name="Schuler D."/>
        </authorList>
    </citation>
    <scope>NUCLEOTIDE SEQUENCE [LARGE SCALE GENOMIC DNA]</scope>
    <source>
        <strain evidence="1">TM-1</strain>
    </source>
</reference>
<dbReference type="EMBL" id="LACI01000085">
    <property type="protein sequence ID" value="KJU87635.1"/>
    <property type="molecule type" value="Genomic_DNA"/>
</dbReference>
<sequence>MIHPVTSMLLTIITVAYRSLTQTAVSLQNGTTKVAAMDSSGILLTSLLIHPITSMFLTY</sequence>
<dbReference type="Proteomes" id="UP000033423">
    <property type="component" value="Unassembled WGS sequence"/>
</dbReference>
<organism evidence="1 2">
    <name type="scientific">Candidatus Magnetobacterium bavaricum</name>
    <dbReference type="NCBI Taxonomy" id="29290"/>
    <lineage>
        <taxon>Bacteria</taxon>
        <taxon>Pseudomonadati</taxon>
        <taxon>Nitrospirota</taxon>
        <taxon>Thermodesulfovibrionia</taxon>
        <taxon>Thermodesulfovibrionales</taxon>
        <taxon>Candidatus Magnetobacteriaceae</taxon>
        <taxon>Candidatus Magnetobacterium</taxon>
    </lineage>
</organism>
<gene>
    <name evidence="1" type="ORF">MBAV_000172</name>
</gene>
<proteinExistence type="predicted"/>
<accession>A0A0F3H0H4</accession>
<keyword evidence="2" id="KW-1185">Reference proteome</keyword>
<name>A0A0F3H0H4_9BACT</name>
<evidence type="ECO:0000313" key="1">
    <source>
        <dbReference type="EMBL" id="KJU87635.1"/>
    </source>
</evidence>
<evidence type="ECO:0000313" key="2">
    <source>
        <dbReference type="Proteomes" id="UP000033423"/>
    </source>
</evidence>
<comment type="caution">
    <text evidence="1">The sequence shown here is derived from an EMBL/GenBank/DDBJ whole genome shotgun (WGS) entry which is preliminary data.</text>
</comment>
<protein>
    <submittedName>
        <fullName evidence="1">Uncharacterized protein</fullName>
    </submittedName>
</protein>
<dbReference type="AlphaFoldDB" id="A0A0F3H0H4"/>